<protein>
    <submittedName>
        <fullName evidence="2">Uncharacterized protein</fullName>
    </submittedName>
</protein>
<name>C5LA33_PERM5</name>
<evidence type="ECO:0000313" key="2">
    <source>
        <dbReference type="EMBL" id="EER06289.1"/>
    </source>
</evidence>
<dbReference type="RefSeq" id="XP_002774473.1">
    <property type="nucleotide sequence ID" value="XM_002774427.1"/>
</dbReference>
<feature type="signal peptide" evidence="1">
    <location>
        <begin position="1"/>
        <end position="20"/>
    </location>
</feature>
<evidence type="ECO:0000256" key="1">
    <source>
        <dbReference type="SAM" id="SignalP"/>
    </source>
</evidence>
<dbReference type="GeneID" id="9065251"/>
<keyword evidence="3" id="KW-1185">Reference proteome</keyword>
<feature type="chain" id="PRO_5002953039" evidence="1">
    <location>
        <begin position="21"/>
        <end position="492"/>
    </location>
</feature>
<keyword evidence="1" id="KW-0732">Signal</keyword>
<dbReference type="OrthoDB" id="10336517at2759"/>
<dbReference type="Proteomes" id="UP000007800">
    <property type="component" value="Unassembled WGS sequence"/>
</dbReference>
<evidence type="ECO:0000313" key="3">
    <source>
        <dbReference type="Proteomes" id="UP000007800"/>
    </source>
</evidence>
<reference evidence="2 3" key="1">
    <citation type="submission" date="2008-07" db="EMBL/GenBank/DDBJ databases">
        <authorList>
            <person name="El-Sayed N."/>
            <person name="Caler E."/>
            <person name="Inman J."/>
            <person name="Amedeo P."/>
            <person name="Hass B."/>
            <person name="Wortman J."/>
        </authorList>
    </citation>
    <scope>NUCLEOTIDE SEQUENCE [LARGE SCALE GENOMIC DNA]</scope>
    <source>
        <strain evidence="3">ATCC 50983 / TXsc</strain>
    </source>
</reference>
<proteinExistence type="predicted"/>
<accession>C5LA33</accession>
<dbReference type="InParanoid" id="C5LA33"/>
<dbReference type="EMBL" id="GG680729">
    <property type="protein sequence ID" value="EER06289.1"/>
    <property type="molecule type" value="Genomic_DNA"/>
</dbReference>
<gene>
    <name evidence="2" type="ORF">Pmar_PMAR006054</name>
</gene>
<organism evidence="3">
    <name type="scientific">Perkinsus marinus (strain ATCC 50983 / TXsc)</name>
    <dbReference type="NCBI Taxonomy" id="423536"/>
    <lineage>
        <taxon>Eukaryota</taxon>
        <taxon>Sar</taxon>
        <taxon>Alveolata</taxon>
        <taxon>Perkinsozoa</taxon>
        <taxon>Perkinsea</taxon>
        <taxon>Perkinsida</taxon>
        <taxon>Perkinsidae</taxon>
        <taxon>Perkinsus</taxon>
    </lineage>
</organism>
<sequence length="492" mass="54457">MLILPIILAIVLRASLPARAQPLIVEQSDNHVKSRLHLAHEEDGVRTGCKAREKPEKIKFKPWSQLPPASNLEITDGTSIEAGGILLMFDRGASVDRMDDCSLLRLRSATCPPLRKLVYPAEGRAKSYNASETNPEHVMAEVFPIVNLDNQQASDGDSKLELAPARGGMYEFRVNGSSDEALREAIELLYTLLPPPAWARNTAELPTTMTANEYLTRAMCLHIRGGYENLLASFPPALPYSIARPEWMQYFSVRDIGDPPNELDHLMLEVTESPQQSGGESTRMDASADSSVLAAIGERPSPASITVEKEKWTPYWVVTASEGDLHFEIDSYGLLVLADATCPRWGRPTPRKPTTRLGLSAFPAVFDDGTTFLRRSSDPPGVAILMKETRNIRLALARLLEVVKMPTEVEYTYEASAGNTFLLNAICSHVIADPYTGVGPKLLNVDRTTVYSQDSRFWIQFDVDADSEEFLVLRAAVCPLRRELVYGVSKLV</sequence>
<dbReference type="AlphaFoldDB" id="C5LA33"/>
<dbReference type="OMA" id="PAWARNT"/>